<dbReference type="InParanoid" id="A0A409XAT2"/>
<evidence type="ECO:0000313" key="3">
    <source>
        <dbReference type="Proteomes" id="UP000283269"/>
    </source>
</evidence>
<proteinExistence type="predicted"/>
<dbReference type="AlphaFoldDB" id="A0A409XAT2"/>
<feature type="signal peptide" evidence="1">
    <location>
        <begin position="1"/>
        <end position="21"/>
    </location>
</feature>
<feature type="chain" id="PRO_5019397217" evidence="1">
    <location>
        <begin position="22"/>
        <end position="305"/>
    </location>
</feature>
<evidence type="ECO:0000313" key="2">
    <source>
        <dbReference type="EMBL" id="PPQ87889.1"/>
    </source>
</evidence>
<accession>A0A409XAT2</accession>
<keyword evidence="3" id="KW-1185">Reference proteome</keyword>
<organism evidence="2 3">
    <name type="scientific">Psilocybe cyanescens</name>
    <dbReference type="NCBI Taxonomy" id="93625"/>
    <lineage>
        <taxon>Eukaryota</taxon>
        <taxon>Fungi</taxon>
        <taxon>Dikarya</taxon>
        <taxon>Basidiomycota</taxon>
        <taxon>Agaricomycotina</taxon>
        <taxon>Agaricomycetes</taxon>
        <taxon>Agaricomycetidae</taxon>
        <taxon>Agaricales</taxon>
        <taxon>Agaricineae</taxon>
        <taxon>Strophariaceae</taxon>
        <taxon>Psilocybe</taxon>
    </lineage>
</organism>
<name>A0A409XAT2_PSICY</name>
<evidence type="ECO:0000256" key="1">
    <source>
        <dbReference type="SAM" id="SignalP"/>
    </source>
</evidence>
<protein>
    <submittedName>
        <fullName evidence="2">Uncharacterized protein</fullName>
    </submittedName>
</protein>
<gene>
    <name evidence="2" type="ORF">CVT25_001231</name>
</gene>
<reference evidence="2 3" key="1">
    <citation type="journal article" date="2018" name="Evol. Lett.">
        <title>Horizontal gene cluster transfer increased hallucinogenic mushroom diversity.</title>
        <authorList>
            <person name="Reynolds H.T."/>
            <person name="Vijayakumar V."/>
            <person name="Gluck-Thaler E."/>
            <person name="Korotkin H.B."/>
            <person name="Matheny P.B."/>
            <person name="Slot J.C."/>
        </authorList>
    </citation>
    <scope>NUCLEOTIDE SEQUENCE [LARGE SCALE GENOMIC DNA]</scope>
    <source>
        <strain evidence="2 3">2631</strain>
    </source>
</reference>
<keyword evidence="1" id="KW-0732">Signal</keyword>
<sequence>MSLKILATCAILVLHALGGLSSPVEFETEELVTTPGGQVPKSSVHAVPEGARIHRTPTEVHLIASDGTIIHSAPVSKRVSTESKISGTTTTAAPRALSSGYVAYSYWKNNATSNISSFSTTWSVPPTPAKKDGQLLYIFNALIPSSFDGIFQPVLQFGSSPAGGGNYWAVASWYLVGSNTYYTVPAQVKAAQSLTGVMTLKSATVSGNKTTFNWNSVFSGIPSTSLSISTSEVFNYAYEALEIYTASGASDLPTGKTMMTNINLATLDGVHPPLNWTSISDSTEGFEMAVLSGASTNGTMQITYP</sequence>
<dbReference type="Proteomes" id="UP000283269">
    <property type="component" value="Unassembled WGS sequence"/>
</dbReference>
<comment type="caution">
    <text evidence="2">The sequence shown here is derived from an EMBL/GenBank/DDBJ whole genome shotgun (WGS) entry which is preliminary data.</text>
</comment>
<dbReference type="OrthoDB" id="3256306at2759"/>
<dbReference type="EMBL" id="NHYD01002186">
    <property type="protein sequence ID" value="PPQ87889.1"/>
    <property type="molecule type" value="Genomic_DNA"/>
</dbReference>